<dbReference type="EMBL" id="AP025739">
    <property type="protein sequence ID" value="BDI30777.1"/>
    <property type="molecule type" value="Genomic_DNA"/>
</dbReference>
<dbReference type="InterPro" id="IPR000182">
    <property type="entry name" value="GNAT_dom"/>
</dbReference>
<keyword evidence="4" id="KW-1185">Reference proteome</keyword>
<evidence type="ECO:0000313" key="4">
    <source>
        <dbReference type="Proteomes" id="UP000287394"/>
    </source>
</evidence>
<keyword evidence="1" id="KW-0808">Transferase</keyword>
<dbReference type="InterPro" id="IPR016181">
    <property type="entry name" value="Acyl_CoA_acyltransferase"/>
</dbReference>
<dbReference type="PANTHER" id="PTHR43877:SF6">
    <property type="entry name" value="GCN5-RELATED N-ACETYLTRANSFERASE"/>
    <property type="match status" value="1"/>
</dbReference>
<dbReference type="GO" id="GO:0016747">
    <property type="term" value="F:acyltransferase activity, transferring groups other than amino-acyl groups"/>
    <property type="evidence" value="ECO:0007669"/>
    <property type="project" value="InterPro"/>
</dbReference>
<evidence type="ECO:0000256" key="1">
    <source>
        <dbReference type="ARBA" id="ARBA00022679"/>
    </source>
</evidence>
<organism evidence="3 4">
    <name type="scientific">Capsulimonas corticalis</name>
    <dbReference type="NCBI Taxonomy" id="2219043"/>
    <lineage>
        <taxon>Bacteria</taxon>
        <taxon>Bacillati</taxon>
        <taxon>Armatimonadota</taxon>
        <taxon>Armatimonadia</taxon>
        <taxon>Capsulimonadales</taxon>
        <taxon>Capsulimonadaceae</taxon>
        <taxon>Capsulimonas</taxon>
    </lineage>
</organism>
<reference evidence="3 4" key="1">
    <citation type="journal article" date="2019" name="Int. J. Syst. Evol. Microbiol.">
        <title>Capsulimonas corticalis gen. nov., sp. nov., an aerobic capsulated bacterium, of a novel bacterial order, Capsulimonadales ord. nov., of the class Armatimonadia of the phylum Armatimonadetes.</title>
        <authorList>
            <person name="Li J."/>
            <person name="Kudo C."/>
            <person name="Tonouchi A."/>
        </authorList>
    </citation>
    <scope>NUCLEOTIDE SEQUENCE [LARGE SCALE GENOMIC DNA]</scope>
    <source>
        <strain evidence="3 4">AX-7</strain>
    </source>
</reference>
<keyword evidence="2" id="KW-0012">Acyltransferase</keyword>
<gene>
    <name evidence="3" type="ORF">CCAX7_28280</name>
</gene>
<dbReference type="PROSITE" id="PS51186">
    <property type="entry name" value="GNAT"/>
    <property type="match status" value="2"/>
</dbReference>
<dbReference type="Gene3D" id="3.40.630.30">
    <property type="match status" value="1"/>
</dbReference>
<dbReference type="AlphaFoldDB" id="A0A402CTC0"/>
<evidence type="ECO:0000256" key="2">
    <source>
        <dbReference type="ARBA" id="ARBA00023315"/>
    </source>
</evidence>
<dbReference type="KEGG" id="ccot:CCAX7_28280"/>
<sequence length="324" mass="36165">MREGETDMAYLVRPLEDQDYASIARIVNLIEAPWQTNEQEARQEDAEIERSQGMLRHFVAVEAETQEVVGHAVLRGGRPASRRQEYHLELRVAPDASSRGVGTQLWVRIADELSQLPDTSVRAWIRDCYPHALAFARARGFDEISRSGPWRREISTADRASLQHLSENAAGIAITTFAKESEANPDLLRELHSLRIAVDADIPSTEPYAPLSFESFVQEIEGDSALKDAFFIAKHNAQYVGLTCLHRNAIDPQALDQSITSVMREFRRHGIGAVLKTHGIDYAAANGYKRIVTYVDSTNAPMAALNRRMGFQPGIAGILMERTP</sequence>
<dbReference type="PANTHER" id="PTHR43877">
    <property type="entry name" value="AMINOALKYLPHOSPHONATE N-ACETYLTRANSFERASE-RELATED-RELATED"/>
    <property type="match status" value="1"/>
</dbReference>
<evidence type="ECO:0000313" key="3">
    <source>
        <dbReference type="EMBL" id="BDI30777.1"/>
    </source>
</evidence>
<dbReference type="SUPFAM" id="SSF55729">
    <property type="entry name" value="Acyl-CoA N-acyltransferases (Nat)"/>
    <property type="match status" value="2"/>
</dbReference>
<protein>
    <submittedName>
        <fullName evidence="3">Phosphinothricin acetyltransferase</fullName>
    </submittedName>
</protein>
<name>A0A402CTC0_9BACT</name>
<proteinExistence type="predicted"/>
<dbReference type="Pfam" id="PF00583">
    <property type="entry name" value="Acetyltransf_1"/>
    <property type="match status" value="2"/>
</dbReference>
<accession>A0A402CTC0</accession>
<dbReference type="InterPro" id="IPR050832">
    <property type="entry name" value="Bact_Acetyltransf"/>
</dbReference>
<dbReference type="Proteomes" id="UP000287394">
    <property type="component" value="Chromosome"/>
</dbReference>
<dbReference type="CDD" id="cd04301">
    <property type="entry name" value="NAT_SF"/>
    <property type="match status" value="1"/>
</dbReference>